<dbReference type="InterPro" id="IPR013766">
    <property type="entry name" value="Thioredoxin_domain"/>
</dbReference>
<dbReference type="Proteomes" id="UP000541352">
    <property type="component" value="Unassembled WGS sequence"/>
</dbReference>
<proteinExistence type="predicted"/>
<dbReference type="CDD" id="cd02966">
    <property type="entry name" value="TlpA_like_family"/>
    <property type="match status" value="1"/>
</dbReference>
<dbReference type="InterPro" id="IPR050553">
    <property type="entry name" value="Thioredoxin_ResA/DsbE_sf"/>
</dbReference>
<dbReference type="AlphaFoldDB" id="A0A7W5ZNT3"/>
<dbReference type="GO" id="GO:0016853">
    <property type="term" value="F:isomerase activity"/>
    <property type="evidence" value="ECO:0007669"/>
    <property type="project" value="UniProtKB-KW"/>
</dbReference>
<feature type="chain" id="PRO_5030826455" evidence="1">
    <location>
        <begin position="20"/>
        <end position="469"/>
    </location>
</feature>
<protein>
    <submittedName>
        <fullName evidence="3">Thiol-disulfide isomerase/thioredoxin</fullName>
    </submittedName>
</protein>
<dbReference type="InterPro" id="IPR036249">
    <property type="entry name" value="Thioredoxin-like_sf"/>
</dbReference>
<gene>
    <name evidence="3" type="ORF">FHS57_004865</name>
</gene>
<dbReference type="Gene3D" id="3.40.30.10">
    <property type="entry name" value="Glutaredoxin"/>
    <property type="match status" value="1"/>
</dbReference>
<name>A0A7W5ZNT3_9BACT</name>
<evidence type="ECO:0000313" key="4">
    <source>
        <dbReference type="Proteomes" id="UP000541352"/>
    </source>
</evidence>
<dbReference type="PROSITE" id="PS51352">
    <property type="entry name" value="THIOREDOXIN_2"/>
    <property type="match status" value="1"/>
</dbReference>
<dbReference type="Pfam" id="PF17127">
    <property type="entry name" value="DUF5106"/>
    <property type="match status" value="1"/>
</dbReference>
<keyword evidence="3" id="KW-0413">Isomerase</keyword>
<dbReference type="Pfam" id="PF14289">
    <property type="entry name" value="DUF4369"/>
    <property type="match status" value="1"/>
</dbReference>
<dbReference type="PANTHER" id="PTHR42852">
    <property type="entry name" value="THIOL:DISULFIDE INTERCHANGE PROTEIN DSBE"/>
    <property type="match status" value="1"/>
</dbReference>
<evidence type="ECO:0000313" key="3">
    <source>
        <dbReference type="EMBL" id="MBB3840845.1"/>
    </source>
</evidence>
<comment type="caution">
    <text evidence="3">The sequence shown here is derived from an EMBL/GenBank/DDBJ whole genome shotgun (WGS) entry which is preliminary data.</text>
</comment>
<evidence type="ECO:0000256" key="1">
    <source>
        <dbReference type="SAM" id="SignalP"/>
    </source>
</evidence>
<dbReference type="InterPro" id="IPR025380">
    <property type="entry name" value="DUF4369"/>
</dbReference>
<dbReference type="InterPro" id="IPR033395">
    <property type="entry name" value="DUF5106"/>
</dbReference>
<organism evidence="3 4">
    <name type="scientific">Runella defluvii</name>
    <dbReference type="NCBI Taxonomy" id="370973"/>
    <lineage>
        <taxon>Bacteria</taxon>
        <taxon>Pseudomonadati</taxon>
        <taxon>Bacteroidota</taxon>
        <taxon>Cytophagia</taxon>
        <taxon>Cytophagales</taxon>
        <taxon>Spirosomataceae</taxon>
        <taxon>Runella</taxon>
    </lineage>
</organism>
<feature type="signal peptide" evidence="1">
    <location>
        <begin position="1"/>
        <end position="19"/>
    </location>
</feature>
<dbReference type="PANTHER" id="PTHR42852:SF13">
    <property type="entry name" value="PROTEIN DIPZ"/>
    <property type="match status" value="1"/>
</dbReference>
<dbReference type="InterPro" id="IPR012336">
    <property type="entry name" value="Thioredoxin-like_fold"/>
</dbReference>
<dbReference type="Pfam" id="PF13905">
    <property type="entry name" value="Thioredoxin_8"/>
    <property type="match status" value="1"/>
</dbReference>
<sequence length="469" mass="53459">MKKIALLLFTYLLYSQSWAQSGYKIEGTIKGLKPGAYTLAHYFGYDQTITKDTALVDDKGVLSFTGSKSLPEGLYMVLKPNKSRLLDFIVGPEQHFSFVSDTLSIVGNMKIEGSPDNERFFNYQQKMLGYSQELTLVQAQAKVRQDMISQAKIGTIRRQMSEYYHQFVKENAATFTGKILSASNEIALPTPPKRPDGRPDSAWLFNYYRAHFWDNFDFSDERLVRTPFLQRKLERYLQNLTFPAPDSLIQASDYVIGKALKGGSKEMQAYCIWYLTNQAETPNTVGGDAVFVHLAEKYYLGGIMPITDSSTVQNIRSRVAIMKPLLVGKSMPALALSDTARIGFKLADIQSKYTVVFFYDPDCGHCRQSTPELKRFSEKYTSSVKVLAVSVTGSPDNWKKYIHDFGVGAWRHGYDFSFRTDFRKEFDVVNTPMVYVLDKDKKIIARKMAVEQLDSFIDFYEEQSKLSKK</sequence>
<reference evidence="3 4" key="1">
    <citation type="submission" date="2020-08" db="EMBL/GenBank/DDBJ databases">
        <title>Genomic Encyclopedia of Type Strains, Phase IV (KMG-IV): sequencing the most valuable type-strain genomes for metagenomic binning, comparative biology and taxonomic classification.</title>
        <authorList>
            <person name="Goeker M."/>
        </authorList>
    </citation>
    <scope>NUCLEOTIDE SEQUENCE [LARGE SCALE GENOMIC DNA]</scope>
    <source>
        <strain evidence="3 4">DSM 17976</strain>
    </source>
</reference>
<evidence type="ECO:0000259" key="2">
    <source>
        <dbReference type="PROSITE" id="PS51352"/>
    </source>
</evidence>
<dbReference type="SUPFAM" id="SSF52833">
    <property type="entry name" value="Thioredoxin-like"/>
    <property type="match status" value="1"/>
</dbReference>
<dbReference type="RefSeq" id="WP_183978088.1">
    <property type="nucleotide sequence ID" value="NZ_JACIBY010000012.1"/>
</dbReference>
<keyword evidence="1" id="KW-0732">Signal</keyword>
<accession>A0A7W5ZNT3</accession>
<dbReference type="EMBL" id="JACIBY010000012">
    <property type="protein sequence ID" value="MBB3840845.1"/>
    <property type="molecule type" value="Genomic_DNA"/>
</dbReference>
<keyword evidence="4" id="KW-1185">Reference proteome</keyword>
<feature type="domain" description="Thioredoxin" evidence="2">
    <location>
        <begin position="325"/>
        <end position="465"/>
    </location>
</feature>